<evidence type="ECO:0000313" key="2">
    <source>
        <dbReference type="Proteomes" id="UP000215914"/>
    </source>
</evidence>
<name>A0A9K3DNW2_HELAN</name>
<reference evidence="1" key="2">
    <citation type="submission" date="2020-06" db="EMBL/GenBank/DDBJ databases">
        <title>Helianthus annuus Genome sequencing and assembly Release 2.</title>
        <authorList>
            <person name="Gouzy J."/>
            <person name="Langlade N."/>
            <person name="Munos S."/>
        </authorList>
    </citation>
    <scope>NUCLEOTIDE SEQUENCE</scope>
    <source>
        <tissue evidence="1">Leaves</tissue>
    </source>
</reference>
<dbReference type="AlphaFoldDB" id="A0A9K3DNW2"/>
<comment type="caution">
    <text evidence="1">The sequence shown here is derived from an EMBL/GenBank/DDBJ whole genome shotgun (WGS) entry which is preliminary data.</text>
</comment>
<reference evidence="1" key="1">
    <citation type="journal article" date="2017" name="Nature">
        <title>The sunflower genome provides insights into oil metabolism, flowering and Asterid evolution.</title>
        <authorList>
            <person name="Badouin H."/>
            <person name="Gouzy J."/>
            <person name="Grassa C.J."/>
            <person name="Murat F."/>
            <person name="Staton S.E."/>
            <person name="Cottret L."/>
            <person name="Lelandais-Briere C."/>
            <person name="Owens G.L."/>
            <person name="Carrere S."/>
            <person name="Mayjonade B."/>
            <person name="Legrand L."/>
            <person name="Gill N."/>
            <person name="Kane N.C."/>
            <person name="Bowers J.E."/>
            <person name="Hubner S."/>
            <person name="Bellec A."/>
            <person name="Berard A."/>
            <person name="Berges H."/>
            <person name="Blanchet N."/>
            <person name="Boniface M.C."/>
            <person name="Brunel D."/>
            <person name="Catrice O."/>
            <person name="Chaidir N."/>
            <person name="Claudel C."/>
            <person name="Donnadieu C."/>
            <person name="Faraut T."/>
            <person name="Fievet G."/>
            <person name="Helmstetter N."/>
            <person name="King M."/>
            <person name="Knapp S.J."/>
            <person name="Lai Z."/>
            <person name="Le Paslier M.C."/>
            <person name="Lippi Y."/>
            <person name="Lorenzon L."/>
            <person name="Mandel J.R."/>
            <person name="Marage G."/>
            <person name="Marchand G."/>
            <person name="Marquand E."/>
            <person name="Bret-Mestries E."/>
            <person name="Morien E."/>
            <person name="Nambeesan S."/>
            <person name="Nguyen T."/>
            <person name="Pegot-Espagnet P."/>
            <person name="Pouilly N."/>
            <person name="Raftis F."/>
            <person name="Sallet E."/>
            <person name="Schiex T."/>
            <person name="Thomas J."/>
            <person name="Vandecasteele C."/>
            <person name="Vares D."/>
            <person name="Vear F."/>
            <person name="Vautrin S."/>
            <person name="Crespi M."/>
            <person name="Mangin B."/>
            <person name="Burke J.M."/>
            <person name="Salse J."/>
            <person name="Munos S."/>
            <person name="Vincourt P."/>
            <person name="Rieseberg L.H."/>
            <person name="Langlade N.B."/>
        </authorList>
    </citation>
    <scope>NUCLEOTIDE SEQUENCE</scope>
    <source>
        <tissue evidence="1">Leaves</tissue>
    </source>
</reference>
<dbReference type="Proteomes" id="UP000215914">
    <property type="component" value="Unassembled WGS sequence"/>
</dbReference>
<protein>
    <submittedName>
        <fullName evidence="1">Uncharacterized protein</fullName>
    </submittedName>
</protein>
<keyword evidence="2" id="KW-1185">Reference proteome</keyword>
<accession>A0A9K3DNW2</accession>
<evidence type="ECO:0000313" key="1">
    <source>
        <dbReference type="EMBL" id="KAF5757688.1"/>
    </source>
</evidence>
<gene>
    <name evidence="1" type="ORF">HanXRQr2_Chr17g0829611</name>
</gene>
<sequence length="63" mass="7260">MVYCSRKGSCWSLKARYGFERFLQVYVLGSIRPKFAKLNWDIHFGGKYTVRILVIAVDADTLA</sequence>
<proteinExistence type="predicted"/>
<dbReference type="EMBL" id="MNCJ02000332">
    <property type="protein sequence ID" value="KAF5757688.1"/>
    <property type="molecule type" value="Genomic_DNA"/>
</dbReference>
<dbReference type="Gramene" id="mRNA:HanXRQr2_Chr17g0829611">
    <property type="protein sequence ID" value="mRNA:HanXRQr2_Chr17g0829611"/>
    <property type="gene ID" value="HanXRQr2_Chr17g0829611"/>
</dbReference>
<organism evidence="1 2">
    <name type="scientific">Helianthus annuus</name>
    <name type="common">Common sunflower</name>
    <dbReference type="NCBI Taxonomy" id="4232"/>
    <lineage>
        <taxon>Eukaryota</taxon>
        <taxon>Viridiplantae</taxon>
        <taxon>Streptophyta</taxon>
        <taxon>Embryophyta</taxon>
        <taxon>Tracheophyta</taxon>
        <taxon>Spermatophyta</taxon>
        <taxon>Magnoliopsida</taxon>
        <taxon>eudicotyledons</taxon>
        <taxon>Gunneridae</taxon>
        <taxon>Pentapetalae</taxon>
        <taxon>asterids</taxon>
        <taxon>campanulids</taxon>
        <taxon>Asterales</taxon>
        <taxon>Asteraceae</taxon>
        <taxon>Asteroideae</taxon>
        <taxon>Heliantheae alliance</taxon>
        <taxon>Heliantheae</taxon>
        <taxon>Helianthus</taxon>
    </lineage>
</organism>